<dbReference type="STRING" id="1618671.UY67_C0031G0010"/>
<gene>
    <name evidence="1" type="ORF">UY67_C0031G0010</name>
</gene>
<evidence type="ECO:0000313" key="2">
    <source>
        <dbReference type="Proteomes" id="UP000034273"/>
    </source>
</evidence>
<proteinExistence type="predicted"/>
<comment type="caution">
    <text evidence="1">The sequence shown here is derived from an EMBL/GenBank/DDBJ whole genome shotgun (WGS) entry which is preliminary data.</text>
</comment>
<reference evidence="1 2" key="1">
    <citation type="journal article" date="2015" name="Nature">
        <title>rRNA introns, odd ribosomes, and small enigmatic genomes across a large radiation of phyla.</title>
        <authorList>
            <person name="Brown C.T."/>
            <person name="Hug L.A."/>
            <person name="Thomas B.C."/>
            <person name="Sharon I."/>
            <person name="Castelle C.J."/>
            <person name="Singh A."/>
            <person name="Wilkins M.J."/>
            <person name="Williams K.H."/>
            <person name="Banfield J.F."/>
        </authorList>
    </citation>
    <scope>NUCLEOTIDE SEQUENCE [LARGE SCALE GENOMIC DNA]</scope>
</reference>
<accession>A0A0G1WW41</accession>
<organism evidence="1 2">
    <name type="scientific">Candidatus Kaiserbacteria bacterium GW2011_GWA2_52_12</name>
    <dbReference type="NCBI Taxonomy" id="1618671"/>
    <lineage>
        <taxon>Bacteria</taxon>
        <taxon>Candidatus Kaiseribacteriota</taxon>
    </lineage>
</organism>
<protein>
    <submittedName>
        <fullName evidence="1">Uncharacterized protein</fullName>
    </submittedName>
</protein>
<name>A0A0G1WW41_9BACT</name>
<sequence length="81" mass="9605">METYLSEIGPKTCYNVSMKKHWSTDERELKKDPRAYAVWRLEERINHGVGQAKISESDLRTYWNEIEIDSYKRRALSLALV</sequence>
<dbReference type="Proteomes" id="UP000034273">
    <property type="component" value="Unassembled WGS sequence"/>
</dbReference>
<dbReference type="AlphaFoldDB" id="A0A0G1WW41"/>
<dbReference type="EMBL" id="LCQW01000031">
    <property type="protein sequence ID" value="KKW22961.1"/>
    <property type="molecule type" value="Genomic_DNA"/>
</dbReference>
<evidence type="ECO:0000313" key="1">
    <source>
        <dbReference type="EMBL" id="KKW22961.1"/>
    </source>
</evidence>